<sequence>MICDDCDEFICSQCAKTDHKDHDWKTISAAGSQKRRNLNKTLTKLKEEDVKELDKEIEKVLVKFLEEKHSTMSDYSLIDNLKDLENLKSKKERDVEKEDFSVRYRRGDISEELLESMMGQTLNLYDINVSERDSFEYGCKNIFALEAINTRDVYVTDYRNKSIVRLSPTDSVLRLPPSTSPFRRWFMSHPASRQSPSDSVSTVFSTAPLIPVGICQSTERGLLVTLKDTKSKKYQPDSSSRRLVRHVILTGDVICEYEYKEDGQTRLFTIPYRVTQNSNTDICVVNRTGISDGELVIISSSGSLKSVYQGKHQGLQFNPSKVVCDFQCNIIVSDNLNSQVHLLNPNGEFLKYLLTENEAIRPSSMSLYKSTLWVGNTHGLVKVFQYYNNT</sequence>
<dbReference type="PROSITE" id="PS50119">
    <property type="entry name" value="ZF_BBOX"/>
    <property type="match status" value="1"/>
</dbReference>
<name>A0A8W8IGK9_MAGGI</name>
<reference evidence="3" key="1">
    <citation type="submission" date="2022-08" db="UniProtKB">
        <authorList>
            <consortium name="EnsemblMetazoa"/>
        </authorList>
    </citation>
    <scope>IDENTIFICATION</scope>
    <source>
        <strain evidence="3">05x7-T-G4-1.051#20</strain>
    </source>
</reference>
<evidence type="ECO:0000313" key="4">
    <source>
        <dbReference type="Proteomes" id="UP000005408"/>
    </source>
</evidence>
<organism evidence="3 4">
    <name type="scientific">Magallana gigas</name>
    <name type="common">Pacific oyster</name>
    <name type="synonym">Crassostrea gigas</name>
    <dbReference type="NCBI Taxonomy" id="29159"/>
    <lineage>
        <taxon>Eukaryota</taxon>
        <taxon>Metazoa</taxon>
        <taxon>Spiralia</taxon>
        <taxon>Lophotrochozoa</taxon>
        <taxon>Mollusca</taxon>
        <taxon>Bivalvia</taxon>
        <taxon>Autobranchia</taxon>
        <taxon>Pteriomorphia</taxon>
        <taxon>Ostreida</taxon>
        <taxon>Ostreoidea</taxon>
        <taxon>Ostreidae</taxon>
        <taxon>Magallana</taxon>
    </lineage>
</organism>
<dbReference type="SUPFAM" id="SSF57845">
    <property type="entry name" value="B-box zinc-binding domain"/>
    <property type="match status" value="1"/>
</dbReference>
<dbReference type="AlphaFoldDB" id="A0A8W8IGK9"/>
<evidence type="ECO:0000313" key="3">
    <source>
        <dbReference type="EnsemblMetazoa" id="G13817.1:cds"/>
    </source>
</evidence>
<proteinExistence type="predicted"/>
<dbReference type="Proteomes" id="UP000005408">
    <property type="component" value="Unassembled WGS sequence"/>
</dbReference>
<dbReference type="InterPro" id="IPR011042">
    <property type="entry name" value="6-blade_b-propeller_TolB-like"/>
</dbReference>
<dbReference type="GO" id="GO:0008270">
    <property type="term" value="F:zinc ion binding"/>
    <property type="evidence" value="ECO:0007669"/>
    <property type="project" value="UniProtKB-KW"/>
</dbReference>
<keyword evidence="4" id="KW-1185">Reference proteome</keyword>
<dbReference type="Gene3D" id="3.30.160.60">
    <property type="entry name" value="Classic Zinc Finger"/>
    <property type="match status" value="1"/>
</dbReference>
<evidence type="ECO:0000259" key="2">
    <source>
        <dbReference type="PROSITE" id="PS50119"/>
    </source>
</evidence>
<keyword evidence="1" id="KW-0479">Metal-binding</keyword>
<evidence type="ECO:0000256" key="1">
    <source>
        <dbReference type="PROSITE-ProRule" id="PRU00024"/>
    </source>
</evidence>
<protein>
    <recommendedName>
        <fullName evidence="2">B box-type domain-containing protein</fullName>
    </recommendedName>
</protein>
<dbReference type="EnsemblMetazoa" id="G13817.1">
    <property type="protein sequence ID" value="G13817.1:cds"/>
    <property type="gene ID" value="G13817"/>
</dbReference>
<dbReference type="InterPro" id="IPR000315">
    <property type="entry name" value="Znf_B-box"/>
</dbReference>
<dbReference type="SUPFAM" id="SSF101898">
    <property type="entry name" value="NHL repeat"/>
    <property type="match status" value="1"/>
</dbReference>
<accession>A0A8W8IGK9</accession>
<dbReference type="Gene3D" id="2.120.10.30">
    <property type="entry name" value="TolB, C-terminal domain"/>
    <property type="match status" value="1"/>
</dbReference>
<keyword evidence="1" id="KW-0863">Zinc-finger</keyword>
<feature type="domain" description="B box-type" evidence="2">
    <location>
        <begin position="1"/>
        <end position="27"/>
    </location>
</feature>
<keyword evidence="1" id="KW-0862">Zinc</keyword>